<comment type="caution">
    <text evidence="1">The sequence shown here is derived from an EMBL/GenBank/DDBJ whole genome shotgun (WGS) entry which is preliminary data.</text>
</comment>
<dbReference type="Proteomes" id="UP000005143">
    <property type="component" value="Unassembled WGS sequence"/>
</dbReference>
<dbReference type="Gene3D" id="3.40.50.150">
    <property type="entry name" value="Vaccinia Virus protein VP39"/>
    <property type="match status" value="1"/>
</dbReference>
<dbReference type="AlphaFoldDB" id="H0E5S1"/>
<organism evidence="1 2">
    <name type="scientific">Patulibacter medicamentivorans</name>
    <dbReference type="NCBI Taxonomy" id="1097667"/>
    <lineage>
        <taxon>Bacteria</taxon>
        <taxon>Bacillati</taxon>
        <taxon>Actinomycetota</taxon>
        <taxon>Thermoleophilia</taxon>
        <taxon>Solirubrobacterales</taxon>
        <taxon>Patulibacteraceae</taxon>
        <taxon>Patulibacter</taxon>
    </lineage>
</organism>
<reference evidence="1 2" key="1">
    <citation type="journal article" date="2013" name="Biodegradation">
        <title>Quantitative proteomic analysis of ibuprofen-degrading Patulibacter sp. strain I11.</title>
        <authorList>
            <person name="Almeida B."/>
            <person name="Kjeldal H."/>
            <person name="Lolas I."/>
            <person name="Knudsen A.D."/>
            <person name="Carvalho G."/>
            <person name="Nielsen K.L."/>
            <person name="Barreto Crespo M.T."/>
            <person name="Stensballe A."/>
            <person name="Nielsen J.L."/>
        </authorList>
    </citation>
    <scope>NUCLEOTIDE SEQUENCE [LARGE SCALE GENOMIC DNA]</scope>
    <source>
        <strain evidence="1 2">I11</strain>
    </source>
</reference>
<proteinExistence type="predicted"/>
<keyword evidence="1" id="KW-0328">Glycosyltransferase</keyword>
<evidence type="ECO:0000313" key="1">
    <source>
        <dbReference type="EMBL" id="EHN10972.1"/>
    </source>
</evidence>
<gene>
    <name evidence="1" type="ORF">PAI11_21700</name>
</gene>
<keyword evidence="2" id="KW-1185">Reference proteome</keyword>
<dbReference type="OrthoDB" id="4161024at2"/>
<dbReference type="InterPro" id="IPR029063">
    <property type="entry name" value="SAM-dependent_MTases_sf"/>
</dbReference>
<dbReference type="GO" id="GO:0016757">
    <property type="term" value="F:glycosyltransferase activity"/>
    <property type="evidence" value="ECO:0007669"/>
    <property type="project" value="UniProtKB-KW"/>
</dbReference>
<dbReference type="Pfam" id="PF13578">
    <property type="entry name" value="Methyltransf_24"/>
    <property type="match status" value="1"/>
</dbReference>
<dbReference type="SUPFAM" id="SSF53335">
    <property type="entry name" value="S-adenosyl-L-methionine-dependent methyltransferases"/>
    <property type="match status" value="1"/>
</dbReference>
<keyword evidence="1" id="KW-0808">Transferase</keyword>
<accession>H0E5S1</accession>
<dbReference type="EC" id="2.4.1.-" evidence="1"/>
<dbReference type="RefSeq" id="WP_007574787.1">
    <property type="nucleotide sequence ID" value="NZ_AGUD01000193.1"/>
</dbReference>
<evidence type="ECO:0000313" key="2">
    <source>
        <dbReference type="Proteomes" id="UP000005143"/>
    </source>
</evidence>
<dbReference type="EMBL" id="AGUD01000193">
    <property type="protein sequence ID" value="EHN10972.1"/>
    <property type="molecule type" value="Genomic_DNA"/>
</dbReference>
<protein>
    <submittedName>
        <fullName evidence="1">Putative glycosyltransferase (Group 1)</fullName>
        <ecNumber evidence="1">2.4.1.-</ecNumber>
    </submittedName>
</protein>
<sequence>MELFADQVWQMSYGERAAIEGLLAVVEPSLAIEIGTAEGASLRRIAARSTEVHSFDLVAPQLDLPDNVTLHGGDSHELLPRLLAELAQAGRNVDFVLVDGDHSAEGVRRDVEDLLASPAISRTVIVAHDSGNETVRAGLDAVAYGAWPKVAHVDLDFVPGHLGAERFPGELWYGLGLIVVDATRPAYFQPGPVQRERHHGGQVLALARDAIAAGGPPTPALEAANARIAALERQVAERDGEIEHHRALWQALMASPSWRLTAPLRLAKRLASRR</sequence>
<name>H0E5S1_9ACTN</name>